<dbReference type="RefSeq" id="WP_184289889.1">
    <property type="nucleotide sequence ID" value="NZ_JACHJO010000004.1"/>
</dbReference>
<dbReference type="Gene3D" id="3.40.50.300">
    <property type="entry name" value="P-loop containing nucleotide triphosphate hydrolases"/>
    <property type="match status" value="1"/>
</dbReference>
<dbReference type="SUPFAM" id="SSF52540">
    <property type="entry name" value="P-loop containing nucleoside triphosphate hydrolases"/>
    <property type="match status" value="1"/>
</dbReference>
<dbReference type="PANTHER" id="PTHR43335:SF2">
    <property type="entry name" value="ABC TRANSPORTER, ATP-BINDING PROTEIN"/>
    <property type="match status" value="1"/>
</dbReference>
<dbReference type="PROSITE" id="PS50893">
    <property type="entry name" value="ABC_TRANSPORTER_2"/>
    <property type="match status" value="1"/>
</dbReference>
<dbReference type="Proteomes" id="UP000536604">
    <property type="component" value="Unassembled WGS sequence"/>
</dbReference>
<organism evidence="6 7">
    <name type="scientific">Nocardiopsis algeriensis</name>
    <dbReference type="NCBI Taxonomy" id="1478215"/>
    <lineage>
        <taxon>Bacteria</taxon>
        <taxon>Bacillati</taxon>
        <taxon>Actinomycetota</taxon>
        <taxon>Actinomycetes</taxon>
        <taxon>Streptosporangiales</taxon>
        <taxon>Nocardiopsidaceae</taxon>
        <taxon>Nocardiopsis</taxon>
    </lineage>
</organism>
<evidence type="ECO:0000256" key="2">
    <source>
        <dbReference type="ARBA" id="ARBA00022448"/>
    </source>
</evidence>
<comment type="caution">
    <text evidence="6">The sequence shown here is derived from an EMBL/GenBank/DDBJ whole genome shotgun (WGS) entry which is preliminary data.</text>
</comment>
<dbReference type="EMBL" id="JACHJO010000004">
    <property type="protein sequence ID" value="MBB6119652.1"/>
    <property type="molecule type" value="Genomic_DNA"/>
</dbReference>
<dbReference type="SMART" id="SM00382">
    <property type="entry name" value="AAA"/>
    <property type="match status" value="1"/>
</dbReference>
<comment type="similarity">
    <text evidence="1">Belongs to the ABC transporter superfamily.</text>
</comment>
<keyword evidence="2" id="KW-0813">Transport</keyword>
<sequence length="294" mass="32129">MSAPAAAPPVHVRGLVRHYGTRTALKGVDLSLGRGVTGLLGRNGAGKTTLLRCLATDLEASAGEVRLFGLDPERAAGRTEIRRRLGYLPQNPDFYPHFTVFGLLDYMAVLKELGSRRDRHDEVRRVLVRTDLYDRRHSRVRRLSGGMRQRLALAAALLGGPELLLLDEPTVGLDPEQRIRFRSLVSELAVHSTVVLSTHQIEDVAALCGRILCLDRGRVIFDGTPGDLVERARGRVWEGAGDPGDGCTSWRLADGRHRVLTPHGTDSPGGGFTAVEPSLEDAYLLYTGMDRGRG</sequence>
<keyword evidence="4 6" id="KW-0067">ATP-binding</keyword>
<dbReference type="Pfam" id="PF00005">
    <property type="entry name" value="ABC_tran"/>
    <property type="match status" value="1"/>
</dbReference>
<dbReference type="InterPro" id="IPR003439">
    <property type="entry name" value="ABC_transporter-like_ATP-bd"/>
</dbReference>
<protein>
    <submittedName>
        <fullName evidence="6">ABC-2 type transport system ATP-binding protein</fullName>
    </submittedName>
</protein>
<dbReference type="GO" id="GO:0005524">
    <property type="term" value="F:ATP binding"/>
    <property type="evidence" value="ECO:0007669"/>
    <property type="project" value="UniProtKB-KW"/>
</dbReference>
<proteinExistence type="inferred from homology"/>
<keyword evidence="3" id="KW-0547">Nucleotide-binding</keyword>
<dbReference type="PANTHER" id="PTHR43335">
    <property type="entry name" value="ABC TRANSPORTER, ATP-BINDING PROTEIN"/>
    <property type="match status" value="1"/>
</dbReference>
<name>A0A841INL0_9ACTN</name>
<evidence type="ECO:0000259" key="5">
    <source>
        <dbReference type="PROSITE" id="PS50893"/>
    </source>
</evidence>
<dbReference type="InterPro" id="IPR027417">
    <property type="entry name" value="P-loop_NTPase"/>
</dbReference>
<accession>A0A841INL0</accession>
<evidence type="ECO:0000256" key="4">
    <source>
        <dbReference type="ARBA" id="ARBA00022840"/>
    </source>
</evidence>
<gene>
    <name evidence="6" type="ORF">FHS13_001601</name>
</gene>
<dbReference type="AlphaFoldDB" id="A0A841INL0"/>
<evidence type="ECO:0000313" key="6">
    <source>
        <dbReference type="EMBL" id="MBB6119652.1"/>
    </source>
</evidence>
<dbReference type="InterPro" id="IPR003593">
    <property type="entry name" value="AAA+_ATPase"/>
</dbReference>
<dbReference type="InterPro" id="IPR017871">
    <property type="entry name" value="ABC_transporter-like_CS"/>
</dbReference>
<reference evidence="6 7" key="1">
    <citation type="submission" date="2020-08" db="EMBL/GenBank/DDBJ databases">
        <title>Genomic Encyclopedia of Type Strains, Phase III (KMG-III): the genomes of soil and plant-associated and newly described type strains.</title>
        <authorList>
            <person name="Whitman W."/>
        </authorList>
    </citation>
    <scope>NUCLEOTIDE SEQUENCE [LARGE SCALE GENOMIC DNA]</scope>
    <source>
        <strain evidence="6 7">CECT 8712</strain>
    </source>
</reference>
<dbReference type="GO" id="GO:0016887">
    <property type="term" value="F:ATP hydrolysis activity"/>
    <property type="evidence" value="ECO:0007669"/>
    <property type="project" value="InterPro"/>
</dbReference>
<evidence type="ECO:0000256" key="1">
    <source>
        <dbReference type="ARBA" id="ARBA00005417"/>
    </source>
</evidence>
<evidence type="ECO:0000313" key="7">
    <source>
        <dbReference type="Proteomes" id="UP000536604"/>
    </source>
</evidence>
<feature type="domain" description="ABC transporter" evidence="5">
    <location>
        <begin position="10"/>
        <end position="241"/>
    </location>
</feature>
<dbReference type="PROSITE" id="PS00211">
    <property type="entry name" value="ABC_TRANSPORTER_1"/>
    <property type="match status" value="1"/>
</dbReference>
<keyword evidence="7" id="KW-1185">Reference proteome</keyword>
<evidence type="ECO:0000256" key="3">
    <source>
        <dbReference type="ARBA" id="ARBA00022741"/>
    </source>
</evidence>